<name>A0A6M2YSL8_9CAUD</name>
<sequence length="404" mass="42446">MAWAPPSQVGDRDPGIPAAKAALGRYSYGKGLGVTDEYTAELGAALRQFQTIVHREVLAGKRQPPDVNTAGVLDWATKVQLGVVARVAPPAPPVRKRFPFYVFRGTGGVIGQDLVSLVCQGAADLVEEINPPWSATMGGIPVGVAGHIGDPSMWAGTQAAVAATQADFLARRRLDPTIKVGVGGYSAGAVVAAIIRQWLLDQFPENYLCSFSLGDPTRPPGGGFYGQPAPWGRGIGSVLYGDPRDYRHCWLTHEGDMYAQIPGGVVGDIMDDVYDEVTRFAFREIPAATLRIVSMIPTVAAKAGIALPAVFGALAGGPAGLATFALPLLIQSLGGFVGPHHNAAELTGTAAAAKAATIALTFLFQGTAPHIRYHLDPAWPGGPTFVQLATQHVRDYAQRVLVAA</sequence>
<evidence type="ECO:0000313" key="2">
    <source>
        <dbReference type="Proteomes" id="UP000501191"/>
    </source>
</evidence>
<organism evidence="1 2">
    <name type="scientific">Mycobacterium phage Weirdo19</name>
    <dbReference type="NCBI Taxonomy" id="2601610"/>
    <lineage>
        <taxon>Viruses</taxon>
        <taxon>Duplodnaviria</taxon>
        <taxon>Heunggongvirae</taxon>
        <taxon>Uroviricota</taxon>
        <taxon>Caudoviricetes</taxon>
        <taxon>Rosariovirus</taxon>
        <taxon>Rosariovirus Weirdo19ES</taxon>
    </lineage>
</organism>
<dbReference type="Proteomes" id="UP000501191">
    <property type="component" value="Segment"/>
</dbReference>
<dbReference type="RefSeq" id="YP_010050728.1">
    <property type="nucleotide sequence ID" value="NC_054433.1"/>
</dbReference>
<keyword evidence="2" id="KW-1185">Reference proteome</keyword>
<dbReference type="Gene3D" id="3.40.50.1820">
    <property type="entry name" value="alpha/beta hydrolase"/>
    <property type="match status" value="1"/>
</dbReference>
<dbReference type="KEGG" id="vg:63911463"/>
<accession>A0A6M2YSL8</accession>
<proteinExistence type="predicted"/>
<dbReference type="GeneID" id="63911463"/>
<dbReference type="EMBL" id="MN103533">
    <property type="protein sequence ID" value="QEA10795.1"/>
    <property type="molecule type" value="Genomic_DNA"/>
</dbReference>
<evidence type="ECO:0000313" key="1">
    <source>
        <dbReference type="EMBL" id="QEA10795.1"/>
    </source>
</evidence>
<dbReference type="InterPro" id="IPR029058">
    <property type="entry name" value="AB_hydrolase_fold"/>
</dbReference>
<dbReference type="SUPFAM" id="SSF53474">
    <property type="entry name" value="alpha/beta-Hydrolases"/>
    <property type="match status" value="1"/>
</dbReference>
<reference evidence="1 2" key="1">
    <citation type="journal article" date="2020" name="PLoS ONE">
        <title>Weirdo19ES is a novel singleton mycobacteriophage that selects for glycolipid deficient phage-resistant M. smegmatis mutants.</title>
        <authorList>
            <person name="Suarez C.A."/>
            <person name="Franceschelli J.J."/>
            <person name="Tasselli S.E."/>
            <person name="Morbidoni H.R."/>
        </authorList>
    </citation>
    <scope>NUCLEOTIDE SEQUENCE [LARGE SCALE GENOMIC DNA]</scope>
</reference>
<protein>
    <submittedName>
        <fullName evidence="1">Lysin B</fullName>
    </submittedName>
</protein>